<feature type="domain" description="Abortive phage infection protein C-terminal" evidence="1">
    <location>
        <begin position="27"/>
        <end position="72"/>
    </location>
</feature>
<evidence type="ECO:0000313" key="2">
    <source>
        <dbReference type="EMBL" id="MFD0801869.1"/>
    </source>
</evidence>
<dbReference type="Proteomes" id="UP001596956">
    <property type="component" value="Unassembled WGS sequence"/>
</dbReference>
<proteinExistence type="predicted"/>
<comment type="caution">
    <text evidence="2">The sequence shown here is derived from an EMBL/GenBank/DDBJ whole genome shotgun (WGS) entry which is preliminary data.</text>
</comment>
<dbReference type="Pfam" id="PF10592">
    <property type="entry name" value="AIPR"/>
    <property type="match status" value="1"/>
</dbReference>
<organism evidence="2 3">
    <name type="scientific">Streptomonospora algeriensis</name>
    <dbReference type="NCBI Taxonomy" id="995084"/>
    <lineage>
        <taxon>Bacteria</taxon>
        <taxon>Bacillati</taxon>
        <taxon>Actinomycetota</taxon>
        <taxon>Actinomycetes</taxon>
        <taxon>Streptosporangiales</taxon>
        <taxon>Nocardiopsidaceae</taxon>
        <taxon>Streptomonospora</taxon>
    </lineage>
</organism>
<protein>
    <recommendedName>
        <fullName evidence="1">Abortive phage infection protein C-terminal domain-containing protein</fullName>
    </recommendedName>
</protein>
<dbReference type="InterPro" id="IPR018891">
    <property type="entry name" value="AIPR_C"/>
</dbReference>
<keyword evidence="3" id="KW-1185">Reference proteome</keyword>
<reference evidence="3" key="1">
    <citation type="journal article" date="2019" name="Int. J. Syst. Evol. Microbiol.">
        <title>The Global Catalogue of Microorganisms (GCM) 10K type strain sequencing project: providing services to taxonomists for standard genome sequencing and annotation.</title>
        <authorList>
            <consortium name="The Broad Institute Genomics Platform"/>
            <consortium name="The Broad Institute Genome Sequencing Center for Infectious Disease"/>
            <person name="Wu L."/>
            <person name="Ma J."/>
        </authorList>
    </citation>
    <scope>NUCLEOTIDE SEQUENCE [LARGE SCALE GENOMIC DNA]</scope>
    <source>
        <strain evidence="3">CCUG 63369</strain>
    </source>
</reference>
<dbReference type="EMBL" id="JBHTHR010000316">
    <property type="protein sequence ID" value="MFD0801869.1"/>
    <property type="molecule type" value="Genomic_DNA"/>
</dbReference>
<evidence type="ECO:0000259" key="1">
    <source>
        <dbReference type="Pfam" id="PF10592"/>
    </source>
</evidence>
<name>A0ABW3BHU0_9ACTN</name>
<evidence type="ECO:0000313" key="3">
    <source>
        <dbReference type="Proteomes" id="UP001596956"/>
    </source>
</evidence>
<accession>A0ABW3BHU0</accession>
<gene>
    <name evidence="2" type="ORF">ACFQZU_11155</name>
</gene>
<sequence length="80" mass="8810">MSPCTVVSEEAVHRAVRDKPEVGELGQISVRCVSLEDCPDDFGERVTTATNTQNQVEQLHFVALDPVQARLRDDMAIDLG</sequence>